<dbReference type="InterPro" id="IPR036388">
    <property type="entry name" value="WH-like_DNA-bd_sf"/>
</dbReference>
<dbReference type="Pfam" id="PF01380">
    <property type="entry name" value="SIS"/>
    <property type="match status" value="1"/>
</dbReference>
<sequence length="297" mass="32583">MASQPQSPPQTYDELLSVLHQRGNTLTRAQRLLADRVMADPEGVAFMTVSELAAAVGVNEATVVRFATSLGLDGYPGLTRLCRERLREQAQLLRRYNHLQQLTAEGGDPLQRAVALDQANIARTFARINPEDWQAAVKALADSPRVHVMGLRKCYAPGYLLGYLLRMLREEVHTVTGPAGSLTDELRGVREGDCFVAISIHRYSAETVKAAAWARSRGAWCLALTDNPSSPLATTADQAFYIDATGPFVLRSLTAFTSLVQALATGVAQARGHEARSTLLREEELLETFSVYEAREE</sequence>
<evidence type="ECO:0000259" key="5">
    <source>
        <dbReference type="PROSITE" id="PS51464"/>
    </source>
</evidence>
<dbReference type="PANTHER" id="PTHR30514">
    <property type="entry name" value="GLUCOKINASE"/>
    <property type="match status" value="1"/>
</dbReference>
<dbReference type="PANTHER" id="PTHR30514:SF18">
    <property type="entry name" value="RPIR-FAMILY TRANSCRIPTIONAL REGULATOR"/>
    <property type="match status" value="1"/>
</dbReference>
<reference evidence="6 7" key="1">
    <citation type="submission" date="2023-02" db="EMBL/GenBank/DDBJ databases">
        <title>Streptomyces sp. SCA4-21 with antifungal activity against Fusarium oxysporum f. sp. cubense, Streptomyces sp. SCA2-17 with antifungal activity against Fusarium oxysporum f. sp. cubense.</title>
        <authorList>
            <person name="Qi D."/>
        </authorList>
    </citation>
    <scope>NUCLEOTIDE SEQUENCE [LARGE SCALE GENOMIC DNA]</scope>
    <source>
        <strain evidence="6 7">SCA4-21</strain>
    </source>
</reference>
<keyword evidence="2" id="KW-0238">DNA-binding</keyword>
<dbReference type="InterPro" id="IPR009057">
    <property type="entry name" value="Homeodomain-like_sf"/>
</dbReference>
<dbReference type="SUPFAM" id="SSF53697">
    <property type="entry name" value="SIS domain"/>
    <property type="match status" value="1"/>
</dbReference>
<dbReference type="RefSeq" id="WP_311039304.1">
    <property type="nucleotide sequence ID" value="NZ_CP117522.1"/>
</dbReference>
<dbReference type="InterPro" id="IPR047640">
    <property type="entry name" value="RpiR-like"/>
</dbReference>
<evidence type="ECO:0000256" key="2">
    <source>
        <dbReference type="ARBA" id="ARBA00023125"/>
    </source>
</evidence>
<dbReference type="CDD" id="cd05013">
    <property type="entry name" value="SIS_RpiR"/>
    <property type="match status" value="1"/>
</dbReference>
<organism evidence="6 7">
    <name type="scientific">Streptomyces luomodiensis</name>
    <dbReference type="NCBI Taxonomy" id="3026192"/>
    <lineage>
        <taxon>Bacteria</taxon>
        <taxon>Bacillati</taxon>
        <taxon>Actinomycetota</taxon>
        <taxon>Actinomycetes</taxon>
        <taxon>Kitasatosporales</taxon>
        <taxon>Streptomycetaceae</taxon>
        <taxon>Streptomyces</taxon>
    </lineage>
</organism>
<dbReference type="PROSITE" id="PS51464">
    <property type="entry name" value="SIS"/>
    <property type="match status" value="1"/>
</dbReference>
<dbReference type="InterPro" id="IPR035472">
    <property type="entry name" value="RpiR-like_SIS"/>
</dbReference>
<proteinExistence type="predicted"/>
<dbReference type="Proteomes" id="UP001305606">
    <property type="component" value="Chromosome"/>
</dbReference>
<keyword evidence="7" id="KW-1185">Reference proteome</keyword>
<accession>A0ABY9V7T5</accession>
<keyword evidence="3" id="KW-0804">Transcription</keyword>
<dbReference type="Pfam" id="PF01418">
    <property type="entry name" value="HTH_6"/>
    <property type="match status" value="1"/>
</dbReference>
<dbReference type="SUPFAM" id="SSF46689">
    <property type="entry name" value="Homeodomain-like"/>
    <property type="match status" value="1"/>
</dbReference>
<dbReference type="InterPro" id="IPR001347">
    <property type="entry name" value="SIS_dom"/>
</dbReference>
<feature type="domain" description="HTH rpiR-type" evidence="4">
    <location>
        <begin position="13"/>
        <end position="89"/>
    </location>
</feature>
<evidence type="ECO:0000256" key="3">
    <source>
        <dbReference type="ARBA" id="ARBA00023163"/>
    </source>
</evidence>
<evidence type="ECO:0000256" key="1">
    <source>
        <dbReference type="ARBA" id="ARBA00023015"/>
    </source>
</evidence>
<dbReference type="EMBL" id="CP117522">
    <property type="protein sequence ID" value="WNF00963.1"/>
    <property type="molecule type" value="Genomic_DNA"/>
</dbReference>
<dbReference type="PROSITE" id="PS51071">
    <property type="entry name" value="HTH_RPIR"/>
    <property type="match status" value="1"/>
</dbReference>
<dbReference type="InterPro" id="IPR000281">
    <property type="entry name" value="HTH_RpiR"/>
</dbReference>
<feature type="domain" description="SIS" evidence="5">
    <location>
        <begin position="136"/>
        <end position="278"/>
    </location>
</feature>
<evidence type="ECO:0000259" key="4">
    <source>
        <dbReference type="PROSITE" id="PS51071"/>
    </source>
</evidence>
<dbReference type="Gene3D" id="3.40.50.10490">
    <property type="entry name" value="Glucose-6-phosphate isomerase like protein, domain 1"/>
    <property type="match status" value="1"/>
</dbReference>
<evidence type="ECO:0000313" key="7">
    <source>
        <dbReference type="Proteomes" id="UP001305606"/>
    </source>
</evidence>
<evidence type="ECO:0000313" key="6">
    <source>
        <dbReference type="EMBL" id="WNF00963.1"/>
    </source>
</evidence>
<keyword evidence="1" id="KW-0805">Transcription regulation</keyword>
<dbReference type="InterPro" id="IPR046348">
    <property type="entry name" value="SIS_dom_sf"/>
</dbReference>
<name>A0ABY9V7T5_9ACTN</name>
<protein>
    <submittedName>
        <fullName evidence="6">MurR/RpiR family transcriptional regulator</fullName>
    </submittedName>
</protein>
<gene>
    <name evidence="6" type="ORF">PS467_39315</name>
</gene>
<dbReference type="Gene3D" id="1.10.10.10">
    <property type="entry name" value="Winged helix-like DNA-binding domain superfamily/Winged helix DNA-binding domain"/>
    <property type="match status" value="1"/>
</dbReference>